<dbReference type="InterPro" id="IPR059050">
    <property type="entry name" value="Rv3660c_N"/>
</dbReference>
<accession>A0A917GS48</accession>
<dbReference type="EMBL" id="BMEQ01000007">
    <property type="protein sequence ID" value="GGG55456.1"/>
    <property type="molecule type" value="Genomic_DNA"/>
</dbReference>
<dbReference type="NCBIfam" id="TIGR03815">
    <property type="entry name" value="CpaE_hom_Actino"/>
    <property type="match status" value="1"/>
</dbReference>
<dbReference type="RefSeq" id="WP_188536375.1">
    <property type="nucleotide sequence ID" value="NZ_BMEQ01000007.1"/>
</dbReference>
<name>A0A917GS48_9MICC</name>
<dbReference type="GO" id="GO:0005829">
    <property type="term" value="C:cytosol"/>
    <property type="evidence" value="ECO:0007669"/>
    <property type="project" value="TreeGrafter"/>
</dbReference>
<dbReference type="Gene3D" id="3.40.50.300">
    <property type="entry name" value="P-loop containing nucleotide triphosphate hydrolases"/>
    <property type="match status" value="1"/>
</dbReference>
<feature type="domain" description="Rv3660c-like CheY-like N-terminal" evidence="1">
    <location>
        <begin position="33"/>
        <end position="133"/>
    </location>
</feature>
<keyword evidence="3" id="KW-1185">Reference proteome</keyword>
<organism evidence="2 3">
    <name type="scientific">Kocuria dechangensis</name>
    <dbReference type="NCBI Taxonomy" id="1176249"/>
    <lineage>
        <taxon>Bacteria</taxon>
        <taxon>Bacillati</taxon>
        <taxon>Actinomycetota</taxon>
        <taxon>Actinomycetes</taxon>
        <taxon>Micrococcales</taxon>
        <taxon>Micrococcaceae</taxon>
        <taxon>Kocuria</taxon>
    </lineage>
</organism>
<dbReference type="SUPFAM" id="SSF52540">
    <property type="entry name" value="P-loop containing nucleoside triphosphate hydrolases"/>
    <property type="match status" value="1"/>
</dbReference>
<gene>
    <name evidence="2" type="ORF">GCM10011374_18030</name>
</gene>
<dbReference type="GO" id="GO:0005524">
    <property type="term" value="F:ATP binding"/>
    <property type="evidence" value="ECO:0007669"/>
    <property type="project" value="TreeGrafter"/>
</dbReference>
<evidence type="ECO:0000259" key="1">
    <source>
        <dbReference type="Pfam" id="PF26563"/>
    </source>
</evidence>
<dbReference type="AlphaFoldDB" id="A0A917GS48"/>
<evidence type="ECO:0000313" key="3">
    <source>
        <dbReference type="Proteomes" id="UP000638848"/>
    </source>
</evidence>
<dbReference type="Proteomes" id="UP000638848">
    <property type="component" value="Unassembled WGS sequence"/>
</dbReference>
<dbReference type="InterPro" id="IPR027417">
    <property type="entry name" value="P-loop_NTPase"/>
</dbReference>
<dbReference type="PANTHER" id="PTHR43384">
    <property type="entry name" value="SEPTUM SITE-DETERMINING PROTEIN MIND HOMOLOG, CHLOROPLASTIC-RELATED"/>
    <property type="match status" value="1"/>
</dbReference>
<dbReference type="GO" id="GO:0016887">
    <property type="term" value="F:ATP hydrolysis activity"/>
    <property type="evidence" value="ECO:0007669"/>
    <property type="project" value="TreeGrafter"/>
</dbReference>
<dbReference type="GO" id="GO:0051782">
    <property type="term" value="P:negative regulation of cell division"/>
    <property type="evidence" value="ECO:0007669"/>
    <property type="project" value="TreeGrafter"/>
</dbReference>
<dbReference type="PANTHER" id="PTHR43384:SF11">
    <property type="entry name" value="SEPTUM SITE DETERMINING PROTEIN"/>
    <property type="match status" value="1"/>
</dbReference>
<reference evidence="2" key="2">
    <citation type="submission" date="2020-09" db="EMBL/GenBank/DDBJ databases">
        <authorList>
            <person name="Sun Q."/>
            <person name="Zhou Y."/>
        </authorList>
    </citation>
    <scope>NUCLEOTIDE SEQUENCE</scope>
    <source>
        <strain evidence="2">CGMCC 1.12187</strain>
    </source>
</reference>
<evidence type="ECO:0000313" key="2">
    <source>
        <dbReference type="EMBL" id="GGG55456.1"/>
    </source>
</evidence>
<protein>
    <submittedName>
        <fullName evidence="2">Septum formation initiator</fullName>
    </submittedName>
</protein>
<dbReference type="GO" id="GO:0009898">
    <property type="term" value="C:cytoplasmic side of plasma membrane"/>
    <property type="evidence" value="ECO:0007669"/>
    <property type="project" value="TreeGrafter"/>
</dbReference>
<dbReference type="InterPro" id="IPR022521">
    <property type="entry name" value="Rv3660c"/>
</dbReference>
<comment type="caution">
    <text evidence="2">The sequence shown here is derived from an EMBL/GenBank/DDBJ whole genome shotgun (WGS) entry which is preliminary data.</text>
</comment>
<proteinExistence type="predicted"/>
<dbReference type="Pfam" id="PF26563">
    <property type="entry name" value="Rv3660c_N"/>
    <property type="match status" value="1"/>
</dbReference>
<sequence length="371" mass="37931">MSTAAPRPATPFPAPADLPAVLPAARARTVRLVTDDDALRATVERVCASAGAELVPVPFPVPFSGAAPGPAADAELLDVRRAGTGRVAPGTVLLGRPEDTGLWDRAAELGGCPVAVLPDAAGWLADRLAAVPGGPPGTGRRGRVLGVLGAVGGTGTSTLACWLADRAAGDGRPAVLVDGDREGCGIDVLLGLEDRDALRWPDLLRIAGTVHAEQLWPALARTGQLRWLSWGRSRPDEAPAPYAPVLDALRRAAAVVVVDLGRAGPATPETAALCDEVLVVAPRTVHGVLAARRAAELLAGVPARLVPAGLNVADLDDALAETTTGLPVAGQVRFDGSVPEAAETGRLLEAGRSRRAARDVARLLDAVGPAR</sequence>
<reference evidence="2" key="1">
    <citation type="journal article" date="2014" name="Int. J. Syst. Evol. Microbiol.">
        <title>Complete genome sequence of Corynebacterium casei LMG S-19264T (=DSM 44701T), isolated from a smear-ripened cheese.</title>
        <authorList>
            <consortium name="US DOE Joint Genome Institute (JGI-PGF)"/>
            <person name="Walter F."/>
            <person name="Albersmeier A."/>
            <person name="Kalinowski J."/>
            <person name="Ruckert C."/>
        </authorList>
    </citation>
    <scope>NUCLEOTIDE SEQUENCE</scope>
    <source>
        <strain evidence="2">CGMCC 1.12187</strain>
    </source>
</reference>
<dbReference type="InterPro" id="IPR050625">
    <property type="entry name" value="ParA/MinD_ATPase"/>
</dbReference>